<dbReference type="InterPro" id="IPR052509">
    <property type="entry name" value="Metal_resp_DNA-bind_regulator"/>
</dbReference>
<sequence>MLELAILGLLLESPMHGYELRKRLTGLLGAFRAFSYGSLYPALRRMQADGLIEEDAGPTGNVKRRARRVYQLTPLGRQRFSELVADTGPQNYTDDGFGVHLAFFSRTPAEARMRILEGRRRQVEERREGLREAVGRASGSLDRYTKQLHQLGLESSEREVRWLNELIAAEQSTKSALPKEGEPDHG</sequence>
<evidence type="ECO:0000313" key="3">
    <source>
        <dbReference type="Proteomes" id="UP000655868"/>
    </source>
</evidence>
<dbReference type="SUPFAM" id="SSF46785">
    <property type="entry name" value="Winged helix' DNA-binding domain"/>
    <property type="match status" value="1"/>
</dbReference>
<protein>
    <submittedName>
        <fullName evidence="2">Helix-turn-helix transcriptional regulator</fullName>
    </submittedName>
</protein>
<organism evidence="2 3">
    <name type="scientific">Antrihabitans stalagmiti</name>
    <dbReference type="NCBI Taxonomy" id="2799499"/>
    <lineage>
        <taxon>Bacteria</taxon>
        <taxon>Bacillati</taxon>
        <taxon>Actinomycetota</taxon>
        <taxon>Actinomycetes</taxon>
        <taxon>Mycobacteriales</taxon>
        <taxon>Nocardiaceae</taxon>
        <taxon>Antrihabitans</taxon>
    </lineage>
</organism>
<dbReference type="RefSeq" id="WP_199703922.1">
    <property type="nucleotide sequence ID" value="NZ_JAEMNV010000003.1"/>
</dbReference>
<keyword evidence="3" id="KW-1185">Reference proteome</keyword>
<comment type="caution">
    <text evidence="2">The sequence shown here is derived from an EMBL/GenBank/DDBJ whole genome shotgun (WGS) entry which is preliminary data.</text>
</comment>
<feature type="domain" description="Transcription regulator PadR N-terminal" evidence="1">
    <location>
        <begin position="6"/>
        <end position="81"/>
    </location>
</feature>
<dbReference type="InterPro" id="IPR005149">
    <property type="entry name" value="Tscrpt_reg_PadR_N"/>
</dbReference>
<reference evidence="2" key="1">
    <citation type="submission" date="2020-12" db="EMBL/GenBank/DDBJ databases">
        <title>Antrihabitans popcorni sp. nov. and Antrihabitans auranticaus sp. nov., isolated from a larva cave.</title>
        <authorList>
            <person name="Lee S.D."/>
            <person name="Kim I.S."/>
        </authorList>
    </citation>
    <scope>NUCLEOTIDE SEQUENCE</scope>
    <source>
        <strain evidence="2">YC3-6</strain>
    </source>
</reference>
<dbReference type="InterPro" id="IPR036388">
    <property type="entry name" value="WH-like_DNA-bd_sf"/>
</dbReference>
<name>A0A934NPU5_9NOCA</name>
<dbReference type="AlphaFoldDB" id="A0A934NPU5"/>
<accession>A0A934NPU5</accession>
<dbReference type="EMBL" id="JAEMNV010000003">
    <property type="protein sequence ID" value="MBJ8339206.1"/>
    <property type="molecule type" value="Genomic_DNA"/>
</dbReference>
<dbReference type="Pfam" id="PF03551">
    <property type="entry name" value="PadR"/>
    <property type="match status" value="1"/>
</dbReference>
<dbReference type="Gene3D" id="1.10.10.10">
    <property type="entry name" value="Winged helix-like DNA-binding domain superfamily/Winged helix DNA-binding domain"/>
    <property type="match status" value="1"/>
</dbReference>
<dbReference type="PANTHER" id="PTHR33169">
    <property type="entry name" value="PADR-FAMILY TRANSCRIPTIONAL REGULATOR"/>
    <property type="match status" value="1"/>
</dbReference>
<dbReference type="InterPro" id="IPR036390">
    <property type="entry name" value="WH_DNA-bd_sf"/>
</dbReference>
<dbReference type="Proteomes" id="UP000655868">
    <property type="component" value="Unassembled WGS sequence"/>
</dbReference>
<gene>
    <name evidence="2" type="ORF">JGU71_09930</name>
</gene>
<evidence type="ECO:0000313" key="2">
    <source>
        <dbReference type="EMBL" id="MBJ8339206.1"/>
    </source>
</evidence>
<proteinExistence type="predicted"/>
<dbReference type="PANTHER" id="PTHR33169:SF26">
    <property type="entry name" value="CONSERVED PROTEIN"/>
    <property type="match status" value="1"/>
</dbReference>
<evidence type="ECO:0000259" key="1">
    <source>
        <dbReference type="Pfam" id="PF03551"/>
    </source>
</evidence>